<dbReference type="EMBL" id="FOMX01000007">
    <property type="protein sequence ID" value="SFD99026.1"/>
    <property type="molecule type" value="Genomic_DNA"/>
</dbReference>
<dbReference type="Proteomes" id="UP000199400">
    <property type="component" value="Unassembled WGS sequence"/>
</dbReference>
<evidence type="ECO:0000256" key="1">
    <source>
        <dbReference type="SAM" id="SignalP"/>
    </source>
</evidence>
<evidence type="ECO:0000313" key="3">
    <source>
        <dbReference type="Proteomes" id="UP000199400"/>
    </source>
</evidence>
<dbReference type="AlphaFoldDB" id="A0A1I1WV81"/>
<evidence type="ECO:0000313" key="2">
    <source>
        <dbReference type="EMBL" id="SFD99026.1"/>
    </source>
</evidence>
<feature type="signal peptide" evidence="1">
    <location>
        <begin position="1"/>
        <end position="35"/>
    </location>
</feature>
<accession>A0A1I1WV81</accession>
<keyword evidence="3" id="KW-1185">Reference proteome</keyword>
<gene>
    <name evidence="2" type="ORF">SAMN02745121_02554</name>
</gene>
<protein>
    <recommendedName>
        <fullName evidence="4">Lipoprotein</fullName>
    </recommendedName>
</protein>
<reference evidence="3" key="1">
    <citation type="submission" date="2016-10" db="EMBL/GenBank/DDBJ databases">
        <authorList>
            <person name="Varghese N."/>
            <person name="Submissions S."/>
        </authorList>
    </citation>
    <scope>NUCLEOTIDE SEQUENCE [LARGE SCALE GENOMIC DNA]</scope>
    <source>
        <strain evidence="3">ATCC 25963</strain>
    </source>
</reference>
<feature type="chain" id="PRO_5011790113" description="Lipoprotein" evidence="1">
    <location>
        <begin position="36"/>
        <end position="174"/>
    </location>
</feature>
<evidence type="ECO:0008006" key="4">
    <source>
        <dbReference type="Google" id="ProtNLM"/>
    </source>
</evidence>
<name>A0A1I1WV81_9BACT</name>
<proteinExistence type="predicted"/>
<keyword evidence="1" id="KW-0732">Signal</keyword>
<organism evidence="2 3">
    <name type="scientific">Nannocystis exedens</name>
    <dbReference type="NCBI Taxonomy" id="54"/>
    <lineage>
        <taxon>Bacteria</taxon>
        <taxon>Pseudomonadati</taxon>
        <taxon>Myxococcota</taxon>
        <taxon>Polyangia</taxon>
        <taxon>Nannocystales</taxon>
        <taxon>Nannocystaceae</taxon>
        <taxon>Nannocystis</taxon>
    </lineage>
</organism>
<sequence length="174" mass="19647">MSPRTSSRRSLRPRLQRAAARLLLGLAFLGPLACAMTPDRLPPPDRQFYYTLPSAEDKAKFLKLKETERKPFLEQKGLWAKWMELSPEEREAAQRGEVKAGYKEFTALMAWGSPADTQESKTPERSVRFHTFIRCTSGPRVGRWVASNLACDGTSSEVEIAVENGIITEVKYLN</sequence>